<reference evidence="1 2" key="1">
    <citation type="submission" date="2019-04" db="EMBL/GenBank/DDBJ databases">
        <title>Isolation and culture of sulfate reducing bacteria from the cold seep of the South China Sea.</title>
        <authorList>
            <person name="Sun C."/>
            <person name="Liu R."/>
        </authorList>
    </citation>
    <scope>NUCLEOTIDE SEQUENCE [LARGE SCALE GENOMIC DNA]</scope>
    <source>
        <strain evidence="1 2">CS1</strain>
    </source>
</reference>
<name>A0ABX6NGJ9_9BACT</name>
<sequence>MGGLSGWPESWREGDAPPLKERVVKNAFIGGCFLRFFFGIEDSTHNIKGLSQDDNPEVAAWSWELESWLPGKKPTEGWHVLEADLETAKTWISGPRDQTAFDSIQPRLKHIDSISFKEPPYCKDLFRLASLAIAEHIKITLHLKHRPTFIPTYGRYVDEDNKNSLTLNDCPESKIESYQQNISGKNIEELLLSAARAYLEEKNKSKASRDVTKALGLHGIKSPSDLLLLLEHEMYCFAYETTSEHDVRQESLSFLMNKYEIPSYDAIYQRIARAQKKHGHTGMLPPRWPDVSK</sequence>
<keyword evidence="2" id="KW-1185">Reference proteome</keyword>
<protein>
    <submittedName>
        <fullName evidence="1">Uncharacterized protein</fullName>
    </submittedName>
</protein>
<evidence type="ECO:0000313" key="1">
    <source>
        <dbReference type="EMBL" id="QJT09411.1"/>
    </source>
</evidence>
<dbReference type="EMBL" id="CP039543">
    <property type="protein sequence ID" value="QJT09411.1"/>
    <property type="molecule type" value="Genomic_DNA"/>
</dbReference>
<proteinExistence type="predicted"/>
<organism evidence="1 2">
    <name type="scientific">Oceanidesulfovibrio marinus</name>
    <dbReference type="NCBI Taxonomy" id="370038"/>
    <lineage>
        <taxon>Bacteria</taxon>
        <taxon>Pseudomonadati</taxon>
        <taxon>Thermodesulfobacteriota</taxon>
        <taxon>Desulfovibrionia</taxon>
        <taxon>Desulfovibrionales</taxon>
        <taxon>Desulfovibrionaceae</taxon>
        <taxon>Oceanidesulfovibrio</taxon>
    </lineage>
</organism>
<dbReference type="RefSeq" id="WP_171267360.1">
    <property type="nucleotide sequence ID" value="NZ_CP039543.1"/>
</dbReference>
<dbReference type="Proteomes" id="UP000503251">
    <property type="component" value="Chromosome"/>
</dbReference>
<accession>A0ABX6NGJ9</accession>
<evidence type="ECO:0000313" key="2">
    <source>
        <dbReference type="Proteomes" id="UP000503251"/>
    </source>
</evidence>
<gene>
    <name evidence="1" type="ORF">E8L03_10870</name>
</gene>